<feature type="transmembrane region" description="Helical" evidence="2">
    <location>
        <begin position="725"/>
        <end position="744"/>
    </location>
</feature>
<gene>
    <name evidence="3" type="ORF">EV380_0307</name>
</gene>
<feature type="transmembrane region" description="Helical" evidence="2">
    <location>
        <begin position="612"/>
        <end position="632"/>
    </location>
</feature>
<sequence length="1255" mass="129183">MTLLVIVLMALAFGGGWLLGRKANHRGAAQDQHGLARAWQEGYDAAVAHLSPSLGSQSPPAPGDPAGPVIPPASEAPPAFAQPTPAPEPTSAPEPAPPILSVPPSPAAPISALPSESAPAMTFPPPSAPKPALDPAARQLRNVNIALYVAAGLLIGAGLLFISFPIHPAAKLSVLGAVCALFYGGGLSIHARSRDLRSAATALTGIGLALIPVLGVAWHVLLEVEAATAWMIVSIVGSAAFVFASVRLRSQVVAVFALTFFVSLAWSGGAVLNRGLIWYFVFTMALAAFFSAAAVVRPAFLGSLYVRTFVAAHRFLVPGVLVGALVMEWQLSRSELLLIGAAASVYYGVFAFTEGRAARVVNVSMFRLVASLTVLLAVHELTDSAEAVVWALLLILLAQLVLIAAFPRQHARVYPPRWWAAEVWVLSAVSAVTAVFTYHALYASFFGEGSRMLGPGILIGAAGIGAAGYLSRVRLMPILLALGAFALPLGVMDGTFEEAAWRVAGTSAFALLASEAVRRRGNEPESGHPAPALAAWRSVHLLLAPLVLGQLVVAVPGLSAVGAGPDHSVLSAQLVLMVTVAIAAWLALALFTARGAAAFAAGNDDGARSRTLHVGGVAAAVAAALLLTGLGEDATWMQLPVERLAWWAVLLVALTCTAWIVRAGAGVRAAGNQAVAGTAWLLAVVVDAGRIDWPERDWTLEILLGAGFAYSVALVLLARRPELRAVYAVVAQILMTWLALDLASRFDADAHARVAIAAATLAAGQGGRLLARRTNTGMGWRRTMGWAALVVLAVLPAGYALTAADPFAGGFGPADPTAGVDQASLFVQLLCLAAYAVVLSRRGLSGASATWCRAVPGAVLAGILLAGSGVLGLRRGGWLPEPLWSQPAAALALAAGVLGSVAVAVVLERRRTAGARGSTAVAVPSVLAGVFAASGLVAAAGEHSAVAGAVLAASAYGTVRLALLWARPALAGVAVVVAAAAVYGLIADPMTESAVGADALFGSGSPAPGLWALSFLAAGWIWWGLGMLASPATGVVADAAPWARRSGIVAVTLGVLAAQSGTTAFVVAACVLGAAAVVLAVYEWPPGGRRLAAHGATLAVTAYAVRVWHEFADPSLFWTLQAVTVVLVGLAVSEIVRPAASRHPSGLARKYLLASAAVLTCSAPVAVFVDGGWAQLWVLVGFVGYVLAGLTRGDRALLWWGAVGVAVALAWYLRDYSFVLLALLAIVLIVFALLSLRRLNRRPQPEEPSDFDTSV</sequence>
<proteinExistence type="predicted"/>
<feature type="transmembrane region" description="Helical" evidence="2">
    <location>
        <begin position="883"/>
        <end position="907"/>
    </location>
</feature>
<feature type="region of interest" description="Disordered" evidence="1">
    <location>
        <begin position="111"/>
        <end position="130"/>
    </location>
</feature>
<feature type="transmembrane region" description="Helical" evidence="2">
    <location>
        <begin position="308"/>
        <end position="330"/>
    </location>
</feature>
<feature type="transmembrane region" description="Helical" evidence="2">
    <location>
        <begin position="919"/>
        <end position="939"/>
    </location>
</feature>
<feature type="transmembrane region" description="Helical" evidence="2">
    <location>
        <begin position="1064"/>
        <end position="1084"/>
    </location>
</feature>
<dbReference type="AlphaFoldDB" id="A0A4Q8AB60"/>
<evidence type="ECO:0000256" key="2">
    <source>
        <dbReference type="SAM" id="Phobius"/>
    </source>
</evidence>
<feature type="transmembrane region" description="Helical" evidence="2">
    <location>
        <begin position="851"/>
        <end position="871"/>
    </location>
</feature>
<keyword evidence="2" id="KW-1133">Transmembrane helix</keyword>
<feature type="transmembrane region" description="Helical" evidence="2">
    <location>
        <begin position="822"/>
        <end position="839"/>
    </location>
</feature>
<feature type="compositionally biased region" description="Pro residues" evidence="1">
    <location>
        <begin position="84"/>
        <end position="105"/>
    </location>
</feature>
<feature type="transmembrane region" description="Helical" evidence="2">
    <location>
        <begin position="6"/>
        <end position="23"/>
    </location>
</feature>
<accession>A0A4Q8AB60</accession>
<feature type="transmembrane region" description="Helical" evidence="2">
    <location>
        <begin position="277"/>
        <end position="296"/>
    </location>
</feature>
<evidence type="ECO:0000313" key="4">
    <source>
        <dbReference type="Proteomes" id="UP000292685"/>
    </source>
</evidence>
<feature type="transmembrane region" description="Helical" evidence="2">
    <location>
        <begin position="452"/>
        <end position="470"/>
    </location>
</feature>
<comment type="caution">
    <text evidence="3">The sequence shown here is derived from an EMBL/GenBank/DDBJ whole genome shotgun (WGS) entry which is preliminary data.</text>
</comment>
<protein>
    <submittedName>
        <fullName evidence="3">Uncharacterized protein</fullName>
    </submittedName>
</protein>
<evidence type="ECO:0000313" key="3">
    <source>
        <dbReference type="EMBL" id="RZU60759.1"/>
    </source>
</evidence>
<feature type="transmembrane region" description="Helical" evidence="2">
    <location>
        <begin position="1115"/>
        <end position="1136"/>
    </location>
</feature>
<feature type="transmembrane region" description="Helical" evidence="2">
    <location>
        <begin position="336"/>
        <end position="353"/>
    </location>
</feature>
<feature type="transmembrane region" description="Helical" evidence="2">
    <location>
        <begin position="538"/>
        <end position="558"/>
    </location>
</feature>
<feature type="transmembrane region" description="Helical" evidence="2">
    <location>
        <begin position="970"/>
        <end position="990"/>
    </location>
</feature>
<feature type="transmembrane region" description="Helical" evidence="2">
    <location>
        <begin position="475"/>
        <end position="493"/>
    </location>
</feature>
<dbReference type="EMBL" id="SHLA01000001">
    <property type="protein sequence ID" value="RZU60759.1"/>
    <property type="molecule type" value="Genomic_DNA"/>
</dbReference>
<feature type="transmembrane region" description="Helical" evidence="2">
    <location>
        <begin position="1197"/>
        <end position="1213"/>
    </location>
</feature>
<feature type="transmembrane region" description="Helical" evidence="2">
    <location>
        <begin position="1010"/>
        <end position="1030"/>
    </location>
</feature>
<feature type="transmembrane region" description="Helical" evidence="2">
    <location>
        <begin position="644"/>
        <end position="662"/>
    </location>
</feature>
<organism evidence="3 4">
    <name type="scientific">Zhihengliuella halotolerans</name>
    <dbReference type="NCBI Taxonomy" id="370736"/>
    <lineage>
        <taxon>Bacteria</taxon>
        <taxon>Bacillati</taxon>
        <taxon>Actinomycetota</taxon>
        <taxon>Actinomycetes</taxon>
        <taxon>Micrococcales</taxon>
        <taxon>Micrococcaceae</taxon>
        <taxon>Zhihengliuella</taxon>
    </lineage>
</organism>
<keyword evidence="2" id="KW-0812">Transmembrane</keyword>
<feature type="transmembrane region" description="Helical" evidence="2">
    <location>
        <begin position="698"/>
        <end position="718"/>
    </location>
</feature>
<feature type="transmembrane region" description="Helical" evidence="2">
    <location>
        <begin position="145"/>
        <end position="166"/>
    </location>
</feature>
<feature type="region of interest" description="Disordered" evidence="1">
    <location>
        <begin position="50"/>
        <end position="105"/>
    </location>
</feature>
<feature type="transmembrane region" description="Helical" evidence="2">
    <location>
        <begin position="1091"/>
        <end position="1109"/>
    </location>
</feature>
<feature type="transmembrane region" description="Helical" evidence="2">
    <location>
        <begin position="1173"/>
        <end position="1190"/>
    </location>
</feature>
<feature type="compositionally biased region" description="Low complexity" evidence="1">
    <location>
        <begin position="111"/>
        <end position="121"/>
    </location>
</feature>
<reference evidence="3 4" key="1">
    <citation type="submission" date="2019-02" db="EMBL/GenBank/DDBJ databases">
        <title>Sequencing the genomes of 1000 actinobacteria strains.</title>
        <authorList>
            <person name="Klenk H.-P."/>
        </authorList>
    </citation>
    <scope>NUCLEOTIDE SEQUENCE [LARGE SCALE GENOMIC DNA]</scope>
    <source>
        <strain evidence="3 4">DSM 17364</strain>
    </source>
</reference>
<feature type="transmembrane region" description="Helical" evidence="2">
    <location>
        <begin position="172"/>
        <end position="189"/>
    </location>
</feature>
<feature type="transmembrane region" description="Helical" evidence="2">
    <location>
        <begin position="227"/>
        <end position="246"/>
    </location>
</feature>
<feature type="transmembrane region" description="Helical" evidence="2">
    <location>
        <begin position="750"/>
        <end position="771"/>
    </location>
</feature>
<feature type="transmembrane region" description="Helical" evidence="2">
    <location>
        <begin position="783"/>
        <end position="802"/>
    </location>
</feature>
<feature type="transmembrane region" description="Helical" evidence="2">
    <location>
        <begin position="201"/>
        <end position="221"/>
    </location>
</feature>
<dbReference type="Proteomes" id="UP000292685">
    <property type="component" value="Unassembled WGS sequence"/>
</dbReference>
<feature type="transmembrane region" description="Helical" evidence="2">
    <location>
        <begin position="253"/>
        <end position="271"/>
    </location>
</feature>
<feature type="transmembrane region" description="Helical" evidence="2">
    <location>
        <begin position="418"/>
        <end position="440"/>
    </location>
</feature>
<feature type="transmembrane region" description="Helical" evidence="2">
    <location>
        <begin position="1219"/>
        <end position="1236"/>
    </location>
</feature>
<name>A0A4Q8AB60_9MICC</name>
<evidence type="ECO:0000256" key="1">
    <source>
        <dbReference type="SAM" id="MobiDB-lite"/>
    </source>
</evidence>
<keyword evidence="2" id="KW-0472">Membrane</keyword>
<feature type="transmembrane region" description="Helical" evidence="2">
    <location>
        <begin position="387"/>
        <end position="406"/>
    </location>
</feature>
<feature type="transmembrane region" description="Helical" evidence="2">
    <location>
        <begin position="1148"/>
        <end position="1167"/>
    </location>
</feature>
<feature type="transmembrane region" description="Helical" evidence="2">
    <location>
        <begin position="360"/>
        <end position="381"/>
    </location>
</feature>
<feature type="compositionally biased region" description="Pro residues" evidence="1">
    <location>
        <begin position="59"/>
        <end position="75"/>
    </location>
</feature>
<feature type="transmembrane region" description="Helical" evidence="2">
    <location>
        <begin position="570"/>
        <end position="591"/>
    </location>
</feature>
<keyword evidence="4" id="KW-1185">Reference proteome</keyword>